<accession>A0A9D1RIS3</accession>
<keyword evidence="1" id="KW-0732">Signal</keyword>
<dbReference type="EMBL" id="DXGG01000253">
    <property type="protein sequence ID" value="HIW88235.1"/>
    <property type="molecule type" value="Genomic_DNA"/>
</dbReference>
<dbReference type="Proteomes" id="UP000824267">
    <property type="component" value="Unassembled WGS sequence"/>
</dbReference>
<dbReference type="Pfam" id="PF18935">
    <property type="entry name" value="DUF5683"/>
    <property type="match status" value="1"/>
</dbReference>
<reference evidence="3" key="2">
    <citation type="submission" date="2021-04" db="EMBL/GenBank/DDBJ databases">
        <authorList>
            <person name="Gilroy R."/>
        </authorList>
    </citation>
    <scope>NUCLEOTIDE SEQUENCE</scope>
    <source>
        <strain evidence="3">Gambia16-930</strain>
    </source>
</reference>
<feature type="non-terminal residue" evidence="3">
    <location>
        <position position="101"/>
    </location>
</feature>
<feature type="chain" id="PRO_5038766805" description="DUF5683 domain-containing protein" evidence="1">
    <location>
        <begin position="22"/>
        <end position="101"/>
    </location>
</feature>
<reference evidence="3" key="1">
    <citation type="journal article" date="2021" name="PeerJ">
        <title>Extensive microbial diversity within the chicken gut microbiome revealed by metagenomics and culture.</title>
        <authorList>
            <person name="Gilroy R."/>
            <person name="Ravi A."/>
            <person name="Getino M."/>
            <person name="Pursley I."/>
            <person name="Horton D.L."/>
            <person name="Alikhan N.F."/>
            <person name="Baker D."/>
            <person name="Gharbi K."/>
            <person name="Hall N."/>
            <person name="Watson M."/>
            <person name="Adriaenssens E.M."/>
            <person name="Foster-Nyarko E."/>
            <person name="Jarju S."/>
            <person name="Secka A."/>
            <person name="Antonio M."/>
            <person name="Oren A."/>
            <person name="Chaudhuri R.R."/>
            <person name="La Ragione R."/>
            <person name="Hildebrand F."/>
            <person name="Pallen M.J."/>
        </authorList>
    </citation>
    <scope>NUCLEOTIDE SEQUENCE</scope>
    <source>
        <strain evidence="3">Gambia16-930</strain>
    </source>
</reference>
<feature type="signal peptide" evidence="1">
    <location>
        <begin position="1"/>
        <end position="21"/>
    </location>
</feature>
<sequence length="101" mass="11016">MRLKVLLASIIVFGLSFYDIAAQTAGNYGSHSPKKATILSAVLPGAGQVYNKQAWKVPVIYAIGAGVTYFAVTNYNNSVKFKNEYYNRINGNTGALLEDYT</sequence>
<gene>
    <name evidence="3" type="ORF">IAC47_08225</name>
</gene>
<evidence type="ECO:0000313" key="3">
    <source>
        <dbReference type="EMBL" id="HIW88235.1"/>
    </source>
</evidence>
<dbReference type="AlphaFoldDB" id="A0A9D1RIS3"/>
<protein>
    <recommendedName>
        <fullName evidence="2">DUF5683 domain-containing protein</fullName>
    </recommendedName>
</protein>
<evidence type="ECO:0000256" key="1">
    <source>
        <dbReference type="SAM" id="SignalP"/>
    </source>
</evidence>
<name>A0A9D1RIS3_9BACT</name>
<dbReference type="InterPro" id="IPR043738">
    <property type="entry name" value="DUF5683"/>
</dbReference>
<evidence type="ECO:0000313" key="4">
    <source>
        <dbReference type="Proteomes" id="UP000824267"/>
    </source>
</evidence>
<comment type="caution">
    <text evidence="3">The sequence shown here is derived from an EMBL/GenBank/DDBJ whole genome shotgun (WGS) entry which is preliminary data.</text>
</comment>
<feature type="domain" description="DUF5683" evidence="2">
    <location>
        <begin position="31"/>
        <end position="91"/>
    </location>
</feature>
<organism evidence="3 4">
    <name type="scientific">Candidatus Onthomorpha intestinigallinarum</name>
    <dbReference type="NCBI Taxonomy" id="2840880"/>
    <lineage>
        <taxon>Bacteria</taxon>
        <taxon>Pseudomonadati</taxon>
        <taxon>Bacteroidota</taxon>
        <taxon>Bacteroidia</taxon>
        <taxon>Bacteroidales</taxon>
        <taxon>Candidatus Onthomorpha</taxon>
    </lineage>
</organism>
<evidence type="ECO:0000259" key="2">
    <source>
        <dbReference type="Pfam" id="PF18935"/>
    </source>
</evidence>
<proteinExistence type="predicted"/>